<dbReference type="Proteomes" id="UP000198211">
    <property type="component" value="Unassembled WGS sequence"/>
</dbReference>
<name>A0A225W4B7_9STRA</name>
<organism evidence="1 2">
    <name type="scientific">Phytophthora megakarya</name>
    <dbReference type="NCBI Taxonomy" id="4795"/>
    <lineage>
        <taxon>Eukaryota</taxon>
        <taxon>Sar</taxon>
        <taxon>Stramenopiles</taxon>
        <taxon>Oomycota</taxon>
        <taxon>Peronosporomycetes</taxon>
        <taxon>Peronosporales</taxon>
        <taxon>Peronosporaceae</taxon>
        <taxon>Phytophthora</taxon>
    </lineage>
</organism>
<dbReference type="OrthoDB" id="10477159at2759"/>
<evidence type="ECO:0000313" key="1">
    <source>
        <dbReference type="EMBL" id="OWZ12536.1"/>
    </source>
</evidence>
<sequence>MWEDIGGGANDDYFYEKLDERLAAQRAKQQARNENLSDFQVQTPEQIKEVLYFYEKLDERLATQRAKHQARNESLSDFQVQTPEQIKEVLKFTVDISGRELCVFIGLLIASTIASK</sequence>
<protein>
    <submittedName>
        <fullName evidence="1">Uncharacterized protein</fullName>
    </submittedName>
</protein>
<dbReference type="PANTHER" id="PTHR37069">
    <property type="entry name" value="DDE_TNP_1_7 DOMAIN-CONTAINING PROTEIN"/>
    <property type="match status" value="1"/>
</dbReference>
<dbReference type="AlphaFoldDB" id="A0A225W4B7"/>
<dbReference type="PANTHER" id="PTHR37069:SF2">
    <property type="entry name" value="PIGGYBAC TRANSPOSABLE ELEMENT-DERIVED PROTEIN DOMAIN-CONTAINING PROTEIN"/>
    <property type="match status" value="1"/>
</dbReference>
<reference evidence="2" key="1">
    <citation type="submission" date="2017-03" db="EMBL/GenBank/DDBJ databases">
        <title>Phytopthora megakarya and P. palmivora, two closely related causual agents of cacao black pod achieved similar genome size and gene model numbers by different mechanisms.</title>
        <authorList>
            <person name="Ali S."/>
            <person name="Shao J."/>
            <person name="Larry D.J."/>
            <person name="Kronmiller B."/>
            <person name="Shen D."/>
            <person name="Strem M.D."/>
            <person name="Melnick R.L."/>
            <person name="Guiltinan M.J."/>
            <person name="Tyler B.M."/>
            <person name="Meinhardt L.W."/>
            <person name="Bailey B.A."/>
        </authorList>
    </citation>
    <scope>NUCLEOTIDE SEQUENCE [LARGE SCALE GENOMIC DNA]</scope>
    <source>
        <strain evidence="2">zdho120</strain>
    </source>
</reference>
<comment type="caution">
    <text evidence="1">The sequence shown here is derived from an EMBL/GenBank/DDBJ whole genome shotgun (WGS) entry which is preliminary data.</text>
</comment>
<gene>
    <name evidence="1" type="ORF">PHMEG_00014288</name>
</gene>
<accession>A0A225W4B7</accession>
<keyword evidence="2" id="KW-1185">Reference proteome</keyword>
<dbReference type="EMBL" id="NBNE01001818">
    <property type="protein sequence ID" value="OWZ12536.1"/>
    <property type="molecule type" value="Genomic_DNA"/>
</dbReference>
<proteinExistence type="predicted"/>
<evidence type="ECO:0000313" key="2">
    <source>
        <dbReference type="Proteomes" id="UP000198211"/>
    </source>
</evidence>